<dbReference type="Gene3D" id="3.40.50.1110">
    <property type="entry name" value="SGNH hydrolase"/>
    <property type="match status" value="1"/>
</dbReference>
<accession>A0ABQ6NFI8</accession>
<proteinExistence type="predicted"/>
<dbReference type="PANTHER" id="PTHR34407:SF1">
    <property type="entry name" value="SGNH HYDROLASE-TYPE ESTERASE DOMAIN-CONTAINING PROTEIN"/>
    <property type="match status" value="1"/>
</dbReference>
<dbReference type="CDD" id="cd00229">
    <property type="entry name" value="SGNH_hydrolase"/>
    <property type="match status" value="1"/>
</dbReference>
<dbReference type="RefSeq" id="WP_317979021.1">
    <property type="nucleotide sequence ID" value="NZ_BTCL01000003.1"/>
</dbReference>
<dbReference type="Proteomes" id="UP001285921">
    <property type="component" value="Unassembled WGS sequence"/>
</dbReference>
<dbReference type="SUPFAM" id="SSF52266">
    <property type="entry name" value="SGNH hydrolase"/>
    <property type="match status" value="1"/>
</dbReference>
<reference evidence="2 3" key="1">
    <citation type="submission" date="2023-05" db="EMBL/GenBank/DDBJ databases">
        <title>Draft genome of Paenibacillus sp. CCS26.</title>
        <authorList>
            <person name="Akita H."/>
            <person name="Shinto Y."/>
            <person name="Kimura Z."/>
        </authorList>
    </citation>
    <scope>NUCLEOTIDE SEQUENCE [LARGE SCALE GENOMIC DNA]</scope>
    <source>
        <strain evidence="2 3">CCS26</strain>
    </source>
</reference>
<name>A0ABQ6NFI8_9BACL</name>
<dbReference type="PANTHER" id="PTHR34407">
    <property type="entry name" value="EXPRESSED PROTEIN"/>
    <property type="match status" value="1"/>
</dbReference>
<evidence type="ECO:0000313" key="2">
    <source>
        <dbReference type="EMBL" id="GMK43880.1"/>
    </source>
</evidence>
<evidence type="ECO:0000259" key="1">
    <source>
        <dbReference type="Pfam" id="PF13472"/>
    </source>
</evidence>
<sequence>MRNSSFTGPAAPKDPNEKRSGFFILYDTIIEASPRQDGKFTEEIYLEGRLSEKAKFSGGVEDEEILALLSSCNGFRQLVHSMGITVNLHDDSNRSDVFFSLENWGKTSKYESGTRIRIPCETDGSEKVVVLADIEWSADDDVPGKFAFEFDQAGALATVSIRLYLNDGYDVPEKEVEPPVEFGTDAYRGMIAKSLLNRGNTKRLKAAMEKARRGEDVTIAYIGGSITQGAGAKPIHTECYAFKAYERFKRMYGEVGADGNHIHLIKAGVGGTPSELGMIRYDRDILRDGASEPDIVIVEFAVNDAGDETKGNCYESLVLKALNAANAPVVILLFSVFVNDWNLQDRLSPVGWHYDLPMVSVKDAVVDQFKLTKQEGNVVSKRQFFYDIYHPTNVGHTVMADCLAYLFEETDRSVEDAEDIVTDKLPVIGNDFVDVRLLDRSSYEGVASVEAGGFDQSDIDLHFVEMDSNPFGTPQFPHNWMHSAESGESSFRMTINSKRLLLVFKDSGSPDFGSAEVLVDGQLVVTADPHAINWTHCNAVILYNEQETREHIVEIRMASGQEDKRFTILGFGYVK</sequence>
<feature type="domain" description="SGNH hydrolase-type esterase" evidence="1">
    <location>
        <begin position="222"/>
        <end position="397"/>
    </location>
</feature>
<evidence type="ECO:0000313" key="3">
    <source>
        <dbReference type="Proteomes" id="UP001285921"/>
    </source>
</evidence>
<dbReference type="Pfam" id="PF13472">
    <property type="entry name" value="Lipase_GDSL_2"/>
    <property type="match status" value="1"/>
</dbReference>
<gene>
    <name evidence="2" type="ORF">PghCCS26_10070</name>
</gene>
<keyword evidence="3" id="KW-1185">Reference proteome</keyword>
<dbReference type="InterPro" id="IPR036514">
    <property type="entry name" value="SGNH_hydro_sf"/>
</dbReference>
<dbReference type="InterPro" id="IPR013830">
    <property type="entry name" value="SGNH_hydro"/>
</dbReference>
<dbReference type="EMBL" id="BTCL01000003">
    <property type="protein sequence ID" value="GMK43880.1"/>
    <property type="molecule type" value="Genomic_DNA"/>
</dbReference>
<organism evidence="2 3">
    <name type="scientific">Paenibacillus glycanilyticus</name>
    <dbReference type="NCBI Taxonomy" id="126569"/>
    <lineage>
        <taxon>Bacteria</taxon>
        <taxon>Bacillati</taxon>
        <taxon>Bacillota</taxon>
        <taxon>Bacilli</taxon>
        <taxon>Bacillales</taxon>
        <taxon>Paenibacillaceae</taxon>
        <taxon>Paenibacillus</taxon>
    </lineage>
</organism>
<comment type="caution">
    <text evidence="2">The sequence shown here is derived from an EMBL/GenBank/DDBJ whole genome shotgun (WGS) entry which is preliminary data.</text>
</comment>
<protein>
    <recommendedName>
        <fullName evidence="1">SGNH hydrolase-type esterase domain-containing protein</fullName>
    </recommendedName>
</protein>